<reference evidence="1 2" key="1">
    <citation type="journal article" date="2019" name="Int. J. Syst. Evol. Microbiol.">
        <title>The Global Catalogue of Microorganisms (GCM) 10K type strain sequencing project: providing services to taxonomists for standard genome sequencing and annotation.</title>
        <authorList>
            <consortium name="The Broad Institute Genomics Platform"/>
            <consortium name="The Broad Institute Genome Sequencing Center for Infectious Disease"/>
            <person name="Wu L."/>
            <person name="Ma J."/>
        </authorList>
    </citation>
    <scope>NUCLEOTIDE SEQUENCE [LARGE SCALE GENOMIC DNA]</scope>
    <source>
        <strain evidence="1 2">JCM 15974</strain>
    </source>
</reference>
<dbReference type="EMBL" id="BAAAGE010000002">
    <property type="protein sequence ID" value="GAA0719110.1"/>
    <property type="molecule type" value="Genomic_DNA"/>
</dbReference>
<keyword evidence="2" id="KW-1185">Reference proteome</keyword>
<protein>
    <recommendedName>
        <fullName evidence="3">Natural product</fullName>
    </recommendedName>
</protein>
<evidence type="ECO:0000313" key="1">
    <source>
        <dbReference type="EMBL" id="GAA0719110.1"/>
    </source>
</evidence>
<sequence>MKKYKKLSLDKIKIARLHNPQLISGGAGNDEFPTGSAPEHCETHPFFCWESISTKTVPISGQTCVCL</sequence>
<dbReference type="RefSeq" id="WP_343911987.1">
    <property type="nucleotide sequence ID" value="NZ_BAAAGE010000002.1"/>
</dbReference>
<dbReference type="Proteomes" id="UP001501758">
    <property type="component" value="Unassembled WGS sequence"/>
</dbReference>
<name>A0ABN1IQ32_9FLAO</name>
<evidence type="ECO:0000313" key="2">
    <source>
        <dbReference type="Proteomes" id="UP001501758"/>
    </source>
</evidence>
<accession>A0ABN1IQ32</accession>
<gene>
    <name evidence="1" type="ORF">GCM10009430_17800</name>
</gene>
<evidence type="ECO:0008006" key="3">
    <source>
        <dbReference type="Google" id="ProtNLM"/>
    </source>
</evidence>
<proteinExistence type="predicted"/>
<organism evidence="1 2">
    <name type="scientific">Aquimarina litoralis</name>
    <dbReference type="NCBI Taxonomy" id="584605"/>
    <lineage>
        <taxon>Bacteria</taxon>
        <taxon>Pseudomonadati</taxon>
        <taxon>Bacteroidota</taxon>
        <taxon>Flavobacteriia</taxon>
        <taxon>Flavobacteriales</taxon>
        <taxon>Flavobacteriaceae</taxon>
        <taxon>Aquimarina</taxon>
    </lineage>
</organism>
<comment type="caution">
    <text evidence="1">The sequence shown here is derived from an EMBL/GenBank/DDBJ whole genome shotgun (WGS) entry which is preliminary data.</text>
</comment>